<dbReference type="Proteomes" id="UP001153269">
    <property type="component" value="Unassembled WGS sequence"/>
</dbReference>
<evidence type="ECO:0000313" key="3">
    <source>
        <dbReference type="Proteomes" id="UP001153269"/>
    </source>
</evidence>
<feature type="region of interest" description="Disordered" evidence="1">
    <location>
        <begin position="41"/>
        <end position="72"/>
    </location>
</feature>
<dbReference type="EMBL" id="CADEAL010002480">
    <property type="protein sequence ID" value="CAB1440660.1"/>
    <property type="molecule type" value="Genomic_DNA"/>
</dbReference>
<proteinExistence type="predicted"/>
<comment type="caution">
    <text evidence="2">The sequence shown here is derived from an EMBL/GenBank/DDBJ whole genome shotgun (WGS) entry which is preliminary data.</text>
</comment>
<name>A0A9N7V1B0_PLEPL</name>
<organism evidence="2 3">
    <name type="scientific">Pleuronectes platessa</name>
    <name type="common">European plaice</name>
    <dbReference type="NCBI Taxonomy" id="8262"/>
    <lineage>
        <taxon>Eukaryota</taxon>
        <taxon>Metazoa</taxon>
        <taxon>Chordata</taxon>
        <taxon>Craniata</taxon>
        <taxon>Vertebrata</taxon>
        <taxon>Euteleostomi</taxon>
        <taxon>Actinopterygii</taxon>
        <taxon>Neopterygii</taxon>
        <taxon>Teleostei</taxon>
        <taxon>Neoteleostei</taxon>
        <taxon>Acanthomorphata</taxon>
        <taxon>Carangaria</taxon>
        <taxon>Pleuronectiformes</taxon>
        <taxon>Pleuronectoidei</taxon>
        <taxon>Pleuronectidae</taxon>
        <taxon>Pleuronectes</taxon>
    </lineage>
</organism>
<feature type="compositionally biased region" description="Polar residues" evidence="1">
    <location>
        <begin position="41"/>
        <end position="56"/>
    </location>
</feature>
<feature type="region of interest" description="Disordered" evidence="1">
    <location>
        <begin position="95"/>
        <end position="126"/>
    </location>
</feature>
<sequence>MAVTSSQLMSTLFKVIAGSDGPVRTSTRVMPRVAEFQRQQLTSWQGSLRDTRSSQPERGYLTDSLSRARQDQTDALSDVPMIELMTHLKLILSPGSHAGAETGVSPKPKDTAEHRENNRAQSAPFD</sequence>
<accession>A0A9N7V1B0</accession>
<protein>
    <submittedName>
        <fullName evidence="2">Uncharacterized protein</fullName>
    </submittedName>
</protein>
<gene>
    <name evidence="2" type="ORF">PLEPLA_LOCUS28426</name>
</gene>
<keyword evidence="3" id="KW-1185">Reference proteome</keyword>
<evidence type="ECO:0000256" key="1">
    <source>
        <dbReference type="SAM" id="MobiDB-lite"/>
    </source>
</evidence>
<dbReference type="AlphaFoldDB" id="A0A9N7V1B0"/>
<evidence type="ECO:0000313" key="2">
    <source>
        <dbReference type="EMBL" id="CAB1440660.1"/>
    </source>
</evidence>
<reference evidence="2" key="1">
    <citation type="submission" date="2020-03" db="EMBL/GenBank/DDBJ databases">
        <authorList>
            <person name="Weist P."/>
        </authorList>
    </citation>
    <scope>NUCLEOTIDE SEQUENCE</scope>
</reference>
<feature type="compositionally biased region" description="Basic and acidic residues" evidence="1">
    <location>
        <begin position="107"/>
        <end position="118"/>
    </location>
</feature>